<name>A0A1R2CRJ4_9CILI</name>
<dbReference type="Proteomes" id="UP000187209">
    <property type="component" value="Unassembled WGS sequence"/>
</dbReference>
<sequence length="287" mass="33128">MDNLKTKTRKVSSLPPIKYNGKDSKLIPKESISNKLKLYFKLRASSKITINNPMEVFFPSKITFQNPSYSPTAADIVMSPQPPKISTEKADFKFSRLFDDKNHKGQSFLRKTIKATEYHQSQIKSRRGSNPNCYKQGKKQIPILHRDEKSKIMLNRYDKSKSLLENEEKSKNSMVYHEKSKSSIPFLSEILNRVLKDSSKMLFSPVGFMEYTGGFSEDRSKDFRVSNEEKPIFETSLNSFEIVKEQANVMPAVENTRRRVIFNRNSKFVMNDDLIFDNVSCSSSNDN</sequence>
<evidence type="ECO:0000313" key="1">
    <source>
        <dbReference type="EMBL" id="OMJ91600.1"/>
    </source>
</evidence>
<protein>
    <submittedName>
        <fullName evidence="1">Uncharacterized protein</fullName>
    </submittedName>
</protein>
<accession>A0A1R2CRJ4</accession>
<dbReference type="AlphaFoldDB" id="A0A1R2CRJ4"/>
<keyword evidence="2" id="KW-1185">Reference proteome</keyword>
<evidence type="ECO:0000313" key="2">
    <source>
        <dbReference type="Proteomes" id="UP000187209"/>
    </source>
</evidence>
<proteinExistence type="predicted"/>
<comment type="caution">
    <text evidence="1">The sequence shown here is derived from an EMBL/GenBank/DDBJ whole genome shotgun (WGS) entry which is preliminary data.</text>
</comment>
<gene>
    <name evidence="1" type="ORF">SteCoe_5860</name>
</gene>
<reference evidence="1 2" key="1">
    <citation type="submission" date="2016-11" db="EMBL/GenBank/DDBJ databases">
        <title>The macronuclear genome of Stentor coeruleus: a giant cell with tiny introns.</title>
        <authorList>
            <person name="Slabodnick M."/>
            <person name="Ruby J.G."/>
            <person name="Reiff S.B."/>
            <person name="Swart E.C."/>
            <person name="Gosai S."/>
            <person name="Prabakaran S."/>
            <person name="Witkowska E."/>
            <person name="Larue G.E."/>
            <person name="Fisher S."/>
            <person name="Freeman R.M."/>
            <person name="Gunawardena J."/>
            <person name="Chu W."/>
            <person name="Stover N.A."/>
            <person name="Gregory B.D."/>
            <person name="Nowacki M."/>
            <person name="Derisi J."/>
            <person name="Roy S.W."/>
            <person name="Marshall W.F."/>
            <person name="Sood P."/>
        </authorList>
    </citation>
    <scope>NUCLEOTIDE SEQUENCE [LARGE SCALE GENOMIC DNA]</scope>
    <source>
        <strain evidence="1">WM001</strain>
    </source>
</reference>
<dbReference type="EMBL" id="MPUH01000078">
    <property type="protein sequence ID" value="OMJ91600.1"/>
    <property type="molecule type" value="Genomic_DNA"/>
</dbReference>
<organism evidence="1 2">
    <name type="scientific">Stentor coeruleus</name>
    <dbReference type="NCBI Taxonomy" id="5963"/>
    <lineage>
        <taxon>Eukaryota</taxon>
        <taxon>Sar</taxon>
        <taxon>Alveolata</taxon>
        <taxon>Ciliophora</taxon>
        <taxon>Postciliodesmatophora</taxon>
        <taxon>Heterotrichea</taxon>
        <taxon>Heterotrichida</taxon>
        <taxon>Stentoridae</taxon>
        <taxon>Stentor</taxon>
    </lineage>
</organism>